<feature type="domain" description="Cobalamin-independent methionine synthase MetE C-terminal/archaeal" evidence="4">
    <location>
        <begin position="22"/>
        <end position="328"/>
    </location>
</feature>
<dbReference type="InterPro" id="IPR002629">
    <property type="entry name" value="Met_Synth_C/arc"/>
</dbReference>
<evidence type="ECO:0000313" key="6">
    <source>
        <dbReference type="Proteomes" id="UP000236248"/>
    </source>
</evidence>
<dbReference type="GO" id="GO:0003871">
    <property type="term" value="F:5-methyltetrahydropteroyltriglutamate-homocysteine S-methyltransferase activity"/>
    <property type="evidence" value="ECO:0007669"/>
    <property type="project" value="InterPro"/>
</dbReference>
<dbReference type="EC" id="2.1.1.-" evidence="5"/>
<dbReference type="Proteomes" id="UP000236248">
    <property type="component" value="Chromosome NCAV"/>
</dbReference>
<dbReference type="Pfam" id="PF01717">
    <property type="entry name" value="Meth_synt_2"/>
    <property type="match status" value="1"/>
</dbReference>
<gene>
    <name evidence="5" type="primary">metE</name>
    <name evidence="5" type="ORF">NCAV_0622</name>
</gene>
<accession>A0A2K5AQ83</accession>
<dbReference type="CDD" id="cd03311">
    <property type="entry name" value="CIMS_C_terminal_like"/>
    <property type="match status" value="1"/>
</dbReference>
<dbReference type="KEGG" id="ncv:NCAV_0622"/>
<dbReference type="RefSeq" id="WP_103287953.1">
    <property type="nucleotide sequence ID" value="NZ_LT981265.1"/>
</dbReference>
<evidence type="ECO:0000256" key="2">
    <source>
        <dbReference type="ARBA" id="ARBA00022723"/>
    </source>
</evidence>
<evidence type="ECO:0000256" key="1">
    <source>
        <dbReference type="ARBA" id="ARBA00001947"/>
    </source>
</evidence>
<dbReference type="GeneID" id="41594703"/>
<dbReference type="Gene3D" id="3.20.20.210">
    <property type="match status" value="1"/>
</dbReference>
<protein>
    <submittedName>
        <fullName evidence="5">Methionine synthase</fullName>
        <ecNumber evidence="5">2.1.1.-</ecNumber>
    </submittedName>
</protein>
<comment type="cofactor">
    <cofactor evidence="1">
        <name>Zn(2+)</name>
        <dbReference type="ChEBI" id="CHEBI:29105"/>
    </cofactor>
</comment>
<dbReference type="PANTHER" id="PTHR30519">
    <property type="entry name" value="5-METHYLTETRAHYDROPTEROYLTRIGLUTAMATE--HOMOCYSTEINE METHYLTRANSFERASE"/>
    <property type="match status" value="1"/>
</dbReference>
<name>A0A2K5AQ83_9ARCH</name>
<sequence>MPMLFLCQEIGSLKKPSWLLDYVKHNKVSEEDKERARNDAAYINIRLLEDIGLDVVYDGEVRRVEMYEYPIRYAKGFIFAGEVRSFDNKYYKKARCVAKVALKNNYHLNEFLFVKTHARKDVKIPITGPYTLADWSYNEFYNSKEEFVMDIAREMIRPLIQDLVNHGARIIQIDEPAMTTHPSEMRIAVDAINECTKGIDAKFVVHICYSGNEYRALIPYAMDINAQQFALEFANRDTWNLGLDDDSRRGYKVLKEFKEYGYSKEIGLGVVDVHVDDIESPELVRDRIVYAANILGAENIYVNPDCGLRTRSRSIAVEKLRVMVKGAELARKAFS</sequence>
<proteinExistence type="predicted"/>
<keyword evidence="3" id="KW-0862">Zinc</keyword>
<dbReference type="EMBL" id="LT981265">
    <property type="protein sequence ID" value="SPC33813.1"/>
    <property type="molecule type" value="Genomic_DNA"/>
</dbReference>
<keyword evidence="2" id="KW-0479">Metal-binding</keyword>
<dbReference type="AlphaFoldDB" id="A0A2K5AQ83"/>
<dbReference type="GO" id="GO:0008270">
    <property type="term" value="F:zinc ion binding"/>
    <property type="evidence" value="ECO:0007669"/>
    <property type="project" value="InterPro"/>
</dbReference>
<evidence type="ECO:0000256" key="3">
    <source>
        <dbReference type="ARBA" id="ARBA00022833"/>
    </source>
</evidence>
<keyword evidence="6" id="KW-1185">Reference proteome</keyword>
<dbReference type="SUPFAM" id="SSF51726">
    <property type="entry name" value="UROD/MetE-like"/>
    <property type="match status" value="1"/>
</dbReference>
<dbReference type="GO" id="GO:0032259">
    <property type="term" value="P:methylation"/>
    <property type="evidence" value="ECO:0007669"/>
    <property type="project" value="UniProtKB-KW"/>
</dbReference>
<dbReference type="InterPro" id="IPR038071">
    <property type="entry name" value="UROD/MetE-like_sf"/>
</dbReference>
<evidence type="ECO:0000313" key="5">
    <source>
        <dbReference type="EMBL" id="SPC33813.1"/>
    </source>
</evidence>
<keyword evidence="5" id="KW-0808">Transferase</keyword>
<organism evidence="5 6">
    <name type="scientific">Candidatus Nitrosocaldus cavascurensis</name>
    <dbReference type="NCBI Taxonomy" id="2058097"/>
    <lineage>
        <taxon>Archaea</taxon>
        <taxon>Nitrososphaerota</taxon>
        <taxon>Nitrososphaeria</taxon>
        <taxon>Candidatus Nitrosocaldales</taxon>
        <taxon>Candidatus Nitrosocaldaceae</taxon>
        <taxon>Candidatus Nitrosocaldus</taxon>
    </lineage>
</organism>
<evidence type="ECO:0000259" key="4">
    <source>
        <dbReference type="Pfam" id="PF01717"/>
    </source>
</evidence>
<reference evidence="6" key="1">
    <citation type="submission" date="2018-01" db="EMBL/GenBank/DDBJ databases">
        <authorList>
            <person name="Kerou L M."/>
        </authorList>
    </citation>
    <scope>NUCLEOTIDE SEQUENCE [LARGE SCALE GENOMIC DNA]</scope>
    <source>
        <strain evidence="6">SCU2</strain>
    </source>
</reference>
<keyword evidence="5" id="KW-0489">Methyltransferase</keyword>
<dbReference type="GO" id="GO:0009086">
    <property type="term" value="P:methionine biosynthetic process"/>
    <property type="evidence" value="ECO:0007669"/>
    <property type="project" value="InterPro"/>
</dbReference>